<keyword evidence="4" id="KW-1185">Reference proteome</keyword>
<feature type="region of interest" description="Disordered" evidence="1">
    <location>
        <begin position="222"/>
        <end position="267"/>
    </location>
</feature>
<evidence type="ECO:0000313" key="4">
    <source>
        <dbReference type="Proteomes" id="UP000317429"/>
    </source>
</evidence>
<feature type="compositionally biased region" description="Low complexity" evidence="1">
    <location>
        <begin position="237"/>
        <end position="257"/>
    </location>
</feature>
<proteinExistence type="predicted"/>
<dbReference type="AlphaFoldDB" id="A0A518DAZ2"/>
<accession>A0A518DAZ2</accession>
<sequence length="267" mass="28686">MPKPYIVAGLLGASVGVPYLVSEVPKDWGQTSGAAAQPAGAETTIDVTSITIQPPQGPGAAVYTSPAPLEGFRRHSINEVLRFDVTKEWVYGQFARKTTGLADPELFGVRVALVTGTGMSDLAGSLSYYFSNTDQVERITFQGRTADSRPLVQLVTSQYGLAPVPAASPGEHLFESRVGSKVQSRLRTRPQPVLWSTDPHSSVQVDLVLNRPGSDRFIVPEKPQLNLPPAPAEHVADAPAAEPQAPAEGQAAADPQQTRPDWFRWPN</sequence>
<dbReference type="KEGG" id="pnd:Pla175_20310"/>
<name>A0A518DAZ2_9BACT</name>
<gene>
    <name evidence="3" type="ORF">Pla175_20310</name>
</gene>
<reference evidence="3 4" key="1">
    <citation type="submission" date="2019-02" db="EMBL/GenBank/DDBJ databases">
        <title>Deep-cultivation of Planctomycetes and their phenomic and genomic characterization uncovers novel biology.</title>
        <authorList>
            <person name="Wiegand S."/>
            <person name="Jogler M."/>
            <person name="Boedeker C."/>
            <person name="Pinto D."/>
            <person name="Vollmers J."/>
            <person name="Rivas-Marin E."/>
            <person name="Kohn T."/>
            <person name="Peeters S.H."/>
            <person name="Heuer A."/>
            <person name="Rast P."/>
            <person name="Oberbeckmann S."/>
            <person name="Bunk B."/>
            <person name="Jeske O."/>
            <person name="Meyerdierks A."/>
            <person name="Storesund J.E."/>
            <person name="Kallscheuer N."/>
            <person name="Luecker S."/>
            <person name="Lage O.M."/>
            <person name="Pohl T."/>
            <person name="Merkel B.J."/>
            <person name="Hornburger P."/>
            <person name="Mueller R.-W."/>
            <person name="Bruemmer F."/>
            <person name="Labrenz M."/>
            <person name="Spormann A.M."/>
            <person name="Op den Camp H."/>
            <person name="Overmann J."/>
            <person name="Amann R."/>
            <person name="Jetten M.S.M."/>
            <person name="Mascher T."/>
            <person name="Medema M.H."/>
            <person name="Devos D.P."/>
            <person name="Kaster A.-K."/>
            <person name="Ovreas L."/>
            <person name="Rohde M."/>
            <person name="Galperin M.Y."/>
            <person name="Jogler C."/>
        </authorList>
    </citation>
    <scope>NUCLEOTIDE SEQUENCE [LARGE SCALE GENOMIC DNA]</scope>
    <source>
        <strain evidence="3 4">Pla175</strain>
    </source>
</reference>
<feature type="domain" description="DUF6690" evidence="2">
    <location>
        <begin position="1"/>
        <end position="226"/>
    </location>
</feature>
<evidence type="ECO:0000313" key="3">
    <source>
        <dbReference type="EMBL" id="QDU88651.1"/>
    </source>
</evidence>
<dbReference type="InterPro" id="IPR046512">
    <property type="entry name" value="DUF6690"/>
</dbReference>
<dbReference type="Proteomes" id="UP000317429">
    <property type="component" value="Chromosome"/>
</dbReference>
<protein>
    <recommendedName>
        <fullName evidence="2">DUF6690 domain-containing protein</fullName>
    </recommendedName>
</protein>
<dbReference type="Pfam" id="PF20397">
    <property type="entry name" value="DUF6690"/>
    <property type="match status" value="1"/>
</dbReference>
<dbReference type="RefSeq" id="WP_145283788.1">
    <property type="nucleotide sequence ID" value="NZ_CP036291.1"/>
</dbReference>
<evidence type="ECO:0000256" key="1">
    <source>
        <dbReference type="SAM" id="MobiDB-lite"/>
    </source>
</evidence>
<dbReference type="OrthoDB" id="258357at2"/>
<evidence type="ECO:0000259" key="2">
    <source>
        <dbReference type="Pfam" id="PF20397"/>
    </source>
</evidence>
<dbReference type="EMBL" id="CP036291">
    <property type="protein sequence ID" value="QDU88651.1"/>
    <property type="molecule type" value="Genomic_DNA"/>
</dbReference>
<organism evidence="3 4">
    <name type="scientific">Pirellulimonas nuda</name>
    <dbReference type="NCBI Taxonomy" id="2528009"/>
    <lineage>
        <taxon>Bacteria</taxon>
        <taxon>Pseudomonadati</taxon>
        <taxon>Planctomycetota</taxon>
        <taxon>Planctomycetia</taxon>
        <taxon>Pirellulales</taxon>
        <taxon>Lacipirellulaceae</taxon>
        <taxon>Pirellulimonas</taxon>
    </lineage>
</organism>